<dbReference type="InterPro" id="IPR023393">
    <property type="entry name" value="START-like_dom_sf"/>
</dbReference>
<dbReference type="CDD" id="cd07814">
    <property type="entry name" value="SRPBCC_CalC_Aha1-like"/>
    <property type="match status" value="1"/>
</dbReference>
<evidence type="ECO:0000313" key="3">
    <source>
        <dbReference type="EMBL" id="PRX53202.1"/>
    </source>
</evidence>
<sequence length="170" mass="19635">MKKLAFDEFTKKIYVKAPMEKLYECWATSQGICTWFLRNAEYSMADGSKREPLEKIQKGDKYVWEWHNWDAKATGEVLEANGTNKLAITFENNIVSVTLETQKRGVLVVLRQYNIPTDDESKLNVHYGCSNGWTFWLTNLKAFVEHGILLNETEIDLTNIPLAGFEFVNM</sequence>
<dbReference type="OrthoDB" id="9800631at2"/>
<dbReference type="InterPro" id="IPR013538">
    <property type="entry name" value="ASHA1/2-like_C"/>
</dbReference>
<dbReference type="Pfam" id="PF08327">
    <property type="entry name" value="AHSA1"/>
    <property type="match status" value="1"/>
</dbReference>
<evidence type="ECO:0000313" key="4">
    <source>
        <dbReference type="Proteomes" id="UP000237640"/>
    </source>
</evidence>
<gene>
    <name evidence="3" type="ORF">CLV81_4109</name>
</gene>
<dbReference type="SUPFAM" id="SSF55961">
    <property type="entry name" value="Bet v1-like"/>
    <property type="match status" value="1"/>
</dbReference>
<keyword evidence="4" id="KW-1185">Reference proteome</keyword>
<evidence type="ECO:0000259" key="2">
    <source>
        <dbReference type="Pfam" id="PF08327"/>
    </source>
</evidence>
<organism evidence="3 4">
    <name type="scientific">Flagellimonas meridianipacifica</name>
    <dbReference type="NCBI Taxonomy" id="1080225"/>
    <lineage>
        <taxon>Bacteria</taxon>
        <taxon>Pseudomonadati</taxon>
        <taxon>Bacteroidota</taxon>
        <taxon>Flavobacteriia</taxon>
        <taxon>Flavobacteriales</taxon>
        <taxon>Flavobacteriaceae</taxon>
        <taxon>Flagellimonas</taxon>
    </lineage>
</organism>
<feature type="domain" description="Activator of Hsp90 ATPase homologue 1/2-like C-terminal" evidence="2">
    <location>
        <begin position="16"/>
        <end position="145"/>
    </location>
</feature>
<dbReference type="Gene3D" id="3.30.530.20">
    <property type="match status" value="1"/>
</dbReference>
<proteinExistence type="inferred from homology"/>
<dbReference type="Proteomes" id="UP000237640">
    <property type="component" value="Unassembled WGS sequence"/>
</dbReference>
<evidence type="ECO:0000256" key="1">
    <source>
        <dbReference type="ARBA" id="ARBA00006817"/>
    </source>
</evidence>
<name>A0A2T0M701_9FLAO</name>
<protein>
    <submittedName>
        <fullName evidence="3">Uncharacterized protein YndB with AHSA1/START domain</fullName>
    </submittedName>
</protein>
<dbReference type="AlphaFoldDB" id="A0A2T0M701"/>
<reference evidence="3 4" key="1">
    <citation type="submission" date="2018-03" db="EMBL/GenBank/DDBJ databases">
        <title>Genomic Encyclopedia of Archaeal and Bacterial Type Strains, Phase II (KMG-II): from individual species to whole genera.</title>
        <authorList>
            <person name="Goeker M."/>
        </authorList>
    </citation>
    <scope>NUCLEOTIDE SEQUENCE [LARGE SCALE GENOMIC DNA]</scope>
    <source>
        <strain evidence="3 4">DSM 25027</strain>
    </source>
</reference>
<dbReference type="RefSeq" id="WP_106148022.1">
    <property type="nucleotide sequence ID" value="NZ_PVYX01000003.1"/>
</dbReference>
<dbReference type="EMBL" id="PVYX01000003">
    <property type="protein sequence ID" value="PRX53202.1"/>
    <property type="molecule type" value="Genomic_DNA"/>
</dbReference>
<comment type="similarity">
    <text evidence="1">Belongs to the AHA1 family.</text>
</comment>
<comment type="caution">
    <text evidence="3">The sequence shown here is derived from an EMBL/GenBank/DDBJ whole genome shotgun (WGS) entry which is preliminary data.</text>
</comment>
<accession>A0A2T0M701</accession>